<reference evidence="1 2" key="1">
    <citation type="submission" date="2020-05" db="EMBL/GenBank/DDBJ databases">
        <title>Complete genome of Clostridium estertheticum subspecies estertheticum, isolated from Vacuum packed lamb meat from New Zealand imported to Switzerland.</title>
        <authorList>
            <person name="Wambui J."/>
            <person name="Stevens M.J.A."/>
            <person name="Stephan R."/>
        </authorList>
    </citation>
    <scope>NUCLEOTIDE SEQUENCE [LARGE SCALE GENOMIC DNA]</scope>
    <source>
        <strain evidence="1 2">CEST001</strain>
    </source>
</reference>
<name>A0A7Y3SZ95_9CLOT</name>
<dbReference type="AlphaFoldDB" id="A0A7Y3SZ95"/>
<protein>
    <submittedName>
        <fullName evidence="1">Uncharacterized protein</fullName>
    </submittedName>
</protein>
<evidence type="ECO:0000313" key="1">
    <source>
        <dbReference type="EMBL" id="NNU78146.1"/>
    </source>
</evidence>
<organism evidence="1 2">
    <name type="scientific">Clostridium estertheticum</name>
    <dbReference type="NCBI Taxonomy" id="238834"/>
    <lineage>
        <taxon>Bacteria</taxon>
        <taxon>Bacillati</taxon>
        <taxon>Bacillota</taxon>
        <taxon>Clostridia</taxon>
        <taxon>Eubacteriales</taxon>
        <taxon>Clostridiaceae</taxon>
        <taxon>Clostridium</taxon>
    </lineage>
</organism>
<proteinExistence type="predicted"/>
<accession>A0A7Y3SZ95</accession>
<dbReference type="RefSeq" id="WP_171298735.1">
    <property type="nucleotide sequence ID" value="NZ_CP087098.1"/>
</dbReference>
<gene>
    <name evidence="1" type="ORF">HLQ16_19730</name>
</gene>
<sequence>MSNLEEKNETFGTVVPTRKRTIMPAELFESGIIRKNKELLKLLGGSNNEPLILTITSIYKDKESCCKGNYRGREFYNKDKLIAKYKDSENDFNAFVEGYLKALSDSKITYEINEEVFVD</sequence>
<evidence type="ECO:0000313" key="2">
    <source>
        <dbReference type="Proteomes" id="UP000531659"/>
    </source>
</evidence>
<dbReference type="Proteomes" id="UP000531659">
    <property type="component" value="Unassembled WGS sequence"/>
</dbReference>
<dbReference type="EMBL" id="JABEYB010000019">
    <property type="protein sequence ID" value="NNU78146.1"/>
    <property type="molecule type" value="Genomic_DNA"/>
</dbReference>
<comment type="caution">
    <text evidence="1">The sequence shown here is derived from an EMBL/GenBank/DDBJ whole genome shotgun (WGS) entry which is preliminary data.</text>
</comment>